<keyword evidence="4" id="KW-1185">Reference proteome</keyword>
<evidence type="ECO:0000259" key="2">
    <source>
        <dbReference type="Pfam" id="PF00171"/>
    </source>
</evidence>
<dbReference type="CDD" id="cd07129">
    <property type="entry name" value="ALDH_KGSADH"/>
    <property type="match status" value="1"/>
</dbReference>
<dbReference type="PANTHER" id="PTHR43353:SF3">
    <property type="entry name" value="ALDEHYDE DEHYDROGENASE-RELATED"/>
    <property type="match status" value="1"/>
</dbReference>
<comment type="caution">
    <text evidence="3">The sequence shown here is derived from an EMBL/GenBank/DDBJ whole genome shotgun (WGS) entry which is preliminary data.</text>
</comment>
<keyword evidence="1" id="KW-0560">Oxidoreductase</keyword>
<evidence type="ECO:0000313" key="4">
    <source>
        <dbReference type="Proteomes" id="UP001199816"/>
    </source>
</evidence>
<evidence type="ECO:0000313" key="3">
    <source>
        <dbReference type="EMBL" id="MCD2421829.1"/>
    </source>
</evidence>
<sequence length="500" mass="53303">MMLSQSVLDAYAVSAGSAFQFLKTTTVKERAVFMQAVADQIEALGPELLDAAHRETALPLPRLTGEKARTVGQWRAYADAVAKGLYVEARIDTAHKEKAKNDIRKYSIGLGPVLVFGAGNFPFAFSTAGGDTASAIGAGCPVLVKAHPGHPETSRIMAAAITAVVEASGWPPGVFSHIDGDEVAGTGERTGAYLTAHPQVKAVGFTGSYQGGKALLDIAGRREEPIPVFAEMGSINPVFVFPQALEQGAEALAKEYIASLTLGTGQFCTNPGMVIGVKSAALDRFKQTLRTGIRDILPSVMLNEHIYTNFEKRKTLLSEQPEIHIWAESAIPATGGQGRARVVETTAASFLTNPILGEEVFGPFGILIEAGSWDEVAAVAAQLKGQLTVTLVATAADMDAYKMIIERVKDKAGRLLFNGMPTGVEVVYAMQHGGPFPASTDARFTSVGPDAVKRFVRPVAFQNWPEAYLPEELKDENGLQILRIVNGQLTMEDISSGVCI</sequence>
<dbReference type="RefSeq" id="WP_231002730.1">
    <property type="nucleotide sequence ID" value="NZ_JAJNEC010000003.1"/>
</dbReference>
<dbReference type="Gene3D" id="3.40.309.10">
    <property type="entry name" value="Aldehyde Dehydrogenase, Chain A, domain 2"/>
    <property type="match status" value="1"/>
</dbReference>
<dbReference type="InterPro" id="IPR044151">
    <property type="entry name" value="ALDH_KGSADH"/>
</dbReference>
<dbReference type="PANTHER" id="PTHR43353">
    <property type="entry name" value="SUCCINATE-SEMIALDEHYDE DEHYDROGENASE, MITOCHONDRIAL"/>
    <property type="match status" value="1"/>
</dbReference>
<dbReference type="InterPro" id="IPR016161">
    <property type="entry name" value="Ald_DH/histidinol_DH"/>
</dbReference>
<dbReference type="EMBL" id="JAJNEC010000003">
    <property type="protein sequence ID" value="MCD2421829.1"/>
    <property type="molecule type" value="Genomic_DNA"/>
</dbReference>
<gene>
    <name evidence="3" type="ORF">LQ567_03590</name>
</gene>
<accession>A0ABS8PL48</accession>
<dbReference type="SUPFAM" id="SSF53720">
    <property type="entry name" value="ALDH-like"/>
    <property type="match status" value="1"/>
</dbReference>
<organism evidence="3 4">
    <name type="scientific">Niabella pedocola</name>
    <dbReference type="NCBI Taxonomy" id="1752077"/>
    <lineage>
        <taxon>Bacteria</taxon>
        <taxon>Pseudomonadati</taxon>
        <taxon>Bacteroidota</taxon>
        <taxon>Chitinophagia</taxon>
        <taxon>Chitinophagales</taxon>
        <taxon>Chitinophagaceae</taxon>
        <taxon>Niabella</taxon>
    </lineage>
</organism>
<feature type="domain" description="Aldehyde dehydrogenase" evidence="2">
    <location>
        <begin position="9"/>
        <end position="434"/>
    </location>
</feature>
<dbReference type="InterPro" id="IPR050740">
    <property type="entry name" value="Aldehyde_DH_Superfamily"/>
</dbReference>
<dbReference type="InterPro" id="IPR016162">
    <property type="entry name" value="Ald_DH_N"/>
</dbReference>
<name>A0ABS8PL48_9BACT</name>
<dbReference type="Proteomes" id="UP001199816">
    <property type="component" value="Unassembled WGS sequence"/>
</dbReference>
<protein>
    <submittedName>
        <fullName evidence="3">Aldehyde dehydrogenase (NADP(+))</fullName>
    </submittedName>
</protein>
<dbReference type="InterPro" id="IPR015590">
    <property type="entry name" value="Aldehyde_DH_dom"/>
</dbReference>
<proteinExistence type="predicted"/>
<evidence type="ECO:0000256" key="1">
    <source>
        <dbReference type="ARBA" id="ARBA00023002"/>
    </source>
</evidence>
<dbReference type="Pfam" id="PF00171">
    <property type="entry name" value="Aldedh"/>
    <property type="match status" value="1"/>
</dbReference>
<dbReference type="InterPro" id="IPR016163">
    <property type="entry name" value="Ald_DH_C"/>
</dbReference>
<dbReference type="Gene3D" id="3.40.605.10">
    <property type="entry name" value="Aldehyde Dehydrogenase, Chain A, domain 1"/>
    <property type="match status" value="1"/>
</dbReference>
<reference evidence="3 4" key="1">
    <citation type="submission" date="2021-11" db="EMBL/GenBank/DDBJ databases">
        <title>Genomic of Niabella pedocola.</title>
        <authorList>
            <person name="Wu T."/>
        </authorList>
    </citation>
    <scope>NUCLEOTIDE SEQUENCE [LARGE SCALE GENOMIC DNA]</scope>
    <source>
        <strain evidence="3 4">JCM 31011</strain>
    </source>
</reference>